<evidence type="ECO:0000313" key="1">
    <source>
        <dbReference type="EMBL" id="QSX09417.1"/>
    </source>
</evidence>
<reference evidence="1" key="1">
    <citation type="submission" date="2021-03" db="EMBL/GenBank/DDBJ databases">
        <title>Alkalibacter marinus sp. nov., isolated from tidal flat sediment.</title>
        <authorList>
            <person name="Namirimu T."/>
            <person name="Yang J.-A."/>
            <person name="Yang S.-H."/>
            <person name="Kim Y.-J."/>
            <person name="Kwon K.K."/>
        </authorList>
    </citation>
    <scope>NUCLEOTIDE SEQUENCE</scope>
    <source>
        <strain evidence="1">ES005</strain>
    </source>
</reference>
<dbReference type="AlphaFoldDB" id="A0A974XGF8"/>
<sequence length="235" mass="27102">MKISEIAQIMENLKEFECWTGSFDNFDYLIGIKPPTVKSSSRKGKDYVFVRFFQKKRELVKLFTKAEDVINDIYCESFNPLDPSTAAKHLFPRPGHITTNVPIPTPPMRNPGSSPLMEGTDPLIAVNTLNNILSELGTYIYGYGECKDYAYLLSQPTPTEREYAPKKGLYALIRFNKTEMLTVHFNRSEEVQPYIFCMSMDILQFNEPFDVAMERVYEKSAKQFKNRVRKPVAVH</sequence>
<name>A0A974XGF8_9FIRM</name>
<organism evidence="1 2">
    <name type="scientific">Alkalibacter rhizosphaerae</name>
    <dbReference type="NCBI Taxonomy" id="2815577"/>
    <lineage>
        <taxon>Bacteria</taxon>
        <taxon>Bacillati</taxon>
        <taxon>Bacillota</taxon>
        <taxon>Clostridia</taxon>
        <taxon>Eubacteriales</taxon>
        <taxon>Eubacteriaceae</taxon>
        <taxon>Alkalibacter</taxon>
    </lineage>
</organism>
<gene>
    <name evidence="1" type="ORF">J0B03_04955</name>
</gene>
<dbReference type="KEGG" id="alka:J0B03_04955"/>
<accession>A0A974XGF8</accession>
<dbReference type="EMBL" id="CP071444">
    <property type="protein sequence ID" value="QSX09417.1"/>
    <property type="molecule type" value="Genomic_DNA"/>
</dbReference>
<keyword evidence="2" id="KW-1185">Reference proteome</keyword>
<dbReference type="Proteomes" id="UP000663499">
    <property type="component" value="Chromosome"/>
</dbReference>
<protein>
    <submittedName>
        <fullName evidence="1">Uncharacterized protein</fullName>
    </submittedName>
</protein>
<evidence type="ECO:0000313" key="2">
    <source>
        <dbReference type="Proteomes" id="UP000663499"/>
    </source>
</evidence>
<proteinExistence type="predicted"/>
<dbReference type="RefSeq" id="WP_207300752.1">
    <property type="nucleotide sequence ID" value="NZ_CP071444.1"/>
</dbReference>